<accession>C2ES57</accession>
<keyword evidence="3 5" id="KW-0346">Stress response</keyword>
<dbReference type="Gene3D" id="1.10.10.10">
    <property type="entry name" value="Winged helix-like DNA-binding domain superfamily/Winged helix DNA-binding domain"/>
    <property type="match status" value="1"/>
</dbReference>
<name>C2ES57_9LACO</name>
<dbReference type="InterPro" id="IPR023120">
    <property type="entry name" value="WHTH_transcript_rep_HrcA_IDD"/>
</dbReference>
<dbReference type="InterPro" id="IPR036388">
    <property type="entry name" value="WH-like_DNA-bd_sf"/>
</dbReference>
<evidence type="ECO:0000256" key="2">
    <source>
        <dbReference type="ARBA" id="ARBA00023015"/>
    </source>
</evidence>
<dbReference type="InterPro" id="IPR029016">
    <property type="entry name" value="GAF-like_dom_sf"/>
</dbReference>
<dbReference type="HAMAP" id="MF_00081">
    <property type="entry name" value="HrcA"/>
    <property type="match status" value="1"/>
</dbReference>
<dbReference type="HOGENOM" id="CLU_050019_1_0_9"/>
<dbReference type="SUPFAM" id="SSF55781">
    <property type="entry name" value="GAF domain-like"/>
    <property type="match status" value="1"/>
</dbReference>
<evidence type="ECO:0000256" key="3">
    <source>
        <dbReference type="ARBA" id="ARBA00023016"/>
    </source>
</evidence>
<dbReference type="InterPro" id="IPR005104">
    <property type="entry name" value="WHTH_HrcA_DNA-bd"/>
</dbReference>
<evidence type="ECO:0000256" key="5">
    <source>
        <dbReference type="HAMAP-Rule" id="MF_00081"/>
    </source>
</evidence>
<protein>
    <recommendedName>
        <fullName evidence="5">Heat-inducible transcription repressor HrcA</fullName>
    </recommendedName>
</protein>
<organism evidence="8 9">
    <name type="scientific">Limosilactobacillus vaginalis DSM 5837 = ATCC 49540</name>
    <dbReference type="NCBI Taxonomy" id="1423814"/>
    <lineage>
        <taxon>Bacteria</taxon>
        <taxon>Bacillati</taxon>
        <taxon>Bacillota</taxon>
        <taxon>Bacilli</taxon>
        <taxon>Lactobacillales</taxon>
        <taxon>Lactobacillaceae</taxon>
        <taxon>Limosilactobacillus</taxon>
    </lineage>
</organism>
<dbReference type="AlphaFoldDB" id="C2ES57"/>
<dbReference type="Pfam" id="PF03444">
    <property type="entry name" value="WHD_HrcA"/>
    <property type="match status" value="1"/>
</dbReference>
<reference evidence="8 9" key="1">
    <citation type="submission" date="2009-01" db="EMBL/GenBank/DDBJ databases">
        <authorList>
            <person name="Qin X."/>
            <person name="Bachman B."/>
            <person name="Battles P."/>
            <person name="Bell A."/>
            <person name="Bess C."/>
            <person name="Bickham C."/>
            <person name="Chaboub L."/>
            <person name="Chen D."/>
            <person name="Coyle M."/>
            <person name="Deiros D.R."/>
            <person name="Dinh H."/>
            <person name="Forbes L."/>
            <person name="Fowler G."/>
            <person name="Francisco L."/>
            <person name="Fu Q."/>
            <person name="Gubbala S."/>
            <person name="Hale W."/>
            <person name="Han Y."/>
            <person name="Hemphill L."/>
            <person name="Highlander S.K."/>
            <person name="Hirani K."/>
            <person name="Hogues M."/>
            <person name="Jackson L."/>
            <person name="Jakkamsetti A."/>
            <person name="Javaid M."/>
            <person name="Jiang H."/>
            <person name="Korchina V."/>
            <person name="Kovar C."/>
            <person name="Lara F."/>
            <person name="Lee S."/>
            <person name="Mata R."/>
            <person name="Mathew T."/>
            <person name="Moen C."/>
            <person name="Morales K."/>
            <person name="Munidasa M."/>
            <person name="Nazareth L."/>
            <person name="Ngo R."/>
            <person name="Nguyen L."/>
            <person name="Okwuonu G."/>
            <person name="Ongeri F."/>
            <person name="Patil S."/>
            <person name="Petrosino J."/>
            <person name="Pham C."/>
            <person name="Pham P."/>
            <person name="Pu L.-L."/>
            <person name="Puazo M."/>
            <person name="Raj R."/>
            <person name="Reid J."/>
            <person name="Rouhana J."/>
            <person name="Saada N."/>
            <person name="Shang Y."/>
            <person name="Simmons D."/>
            <person name="Thornton R."/>
            <person name="Warren J."/>
            <person name="Weissenberger G."/>
            <person name="Zhang J."/>
            <person name="Zhang L."/>
            <person name="Zhou C."/>
            <person name="Zhu D."/>
            <person name="Muzny D."/>
            <person name="Worley K."/>
            <person name="Gibbs R."/>
        </authorList>
    </citation>
    <scope>NUCLEOTIDE SEQUENCE [LARGE SCALE GENOMIC DNA]</scope>
    <source>
        <strain evidence="8 9">ATCC 49540</strain>
    </source>
</reference>
<dbReference type="Proteomes" id="UP000004483">
    <property type="component" value="Unassembled WGS sequence"/>
</dbReference>
<comment type="similarity">
    <text evidence="5">Belongs to the HrcA family.</text>
</comment>
<proteinExistence type="inferred from homology"/>
<dbReference type="EMBL" id="ACGV01000021">
    <property type="protein sequence ID" value="EEJ41249.1"/>
    <property type="molecule type" value="Genomic_DNA"/>
</dbReference>
<dbReference type="eggNOG" id="COG1420">
    <property type="taxonomic scope" value="Bacteria"/>
</dbReference>
<dbReference type="PIRSF" id="PIRSF005485">
    <property type="entry name" value="HrcA"/>
    <property type="match status" value="1"/>
</dbReference>
<dbReference type="GO" id="GO:0045892">
    <property type="term" value="P:negative regulation of DNA-templated transcription"/>
    <property type="evidence" value="ECO:0007669"/>
    <property type="project" value="UniProtKB-UniRule"/>
</dbReference>
<sequence length="357" mass="39951">MLKGEVIQMLTQRQNKILQAIVRQYTATGQPVGSKHLAEKLPFKVSSATVRNEMGVLEEAGFVTKEHSSSGRVPSKKGYRYYVDHLLDPEVITDNDLVVIQNSLGTSFQKIDEIISHSADILSDLTSYTAFTLKPEQADVRLSGFRVVPLGNRKVIAILVTDSGDVESQAFTLPRNYDTDALQAVIRMINDQLVGQPLANVMRRLNDDIPLRVMHYMQSADGFLDLFDSVVSRAAREQFFVGGRLNLLDFSGKHDSVDLQTLYSLLDHNDQLSHLLDSNVSDDGVNVKIGSEISKDKALDNYSLITATYDVDQYGKGIIAVLGPTRMPYSRTIGLVNAFRQELAKRLLNFYRHYYDS</sequence>
<evidence type="ECO:0000259" key="6">
    <source>
        <dbReference type="Pfam" id="PF01628"/>
    </source>
</evidence>
<dbReference type="PANTHER" id="PTHR34824:SF1">
    <property type="entry name" value="HEAT-INDUCIBLE TRANSCRIPTION REPRESSOR HRCA"/>
    <property type="match status" value="1"/>
</dbReference>
<dbReference type="SUPFAM" id="SSF46785">
    <property type="entry name" value="Winged helix' DNA-binding domain"/>
    <property type="match status" value="1"/>
</dbReference>
<dbReference type="Gene3D" id="3.30.390.60">
    <property type="entry name" value="Heat-inducible transcription repressor hrca homolog, domain 3"/>
    <property type="match status" value="1"/>
</dbReference>
<dbReference type="InterPro" id="IPR021153">
    <property type="entry name" value="HrcA_C"/>
</dbReference>
<dbReference type="NCBIfam" id="TIGR00331">
    <property type="entry name" value="hrcA"/>
    <property type="match status" value="1"/>
</dbReference>
<dbReference type="GO" id="GO:0003677">
    <property type="term" value="F:DNA binding"/>
    <property type="evidence" value="ECO:0007669"/>
    <property type="project" value="InterPro"/>
</dbReference>
<evidence type="ECO:0000313" key="9">
    <source>
        <dbReference type="Proteomes" id="UP000004483"/>
    </source>
</evidence>
<dbReference type="InterPro" id="IPR036390">
    <property type="entry name" value="WH_DNA-bd_sf"/>
</dbReference>
<dbReference type="Gene3D" id="3.30.450.40">
    <property type="match status" value="1"/>
</dbReference>
<dbReference type="STRING" id="1423814.HMPREF0549_0293"/>
<comment type="function">
    <text evidence="5">Negative regulator of class I heat shock genes (grpE-dnaK-dnaJ and groELS operons). Prevents heat-shock induction of these operons.</text>
</comment>
<evidence type="ECO:0000259" key="7">
    <source>
        <dbReference type="Pfam" id="PF03444"/>
    </source>
</evidence>
<comment type="caution">
    <text evidence="8">The sequence shown here is derived from an EMBL/GenBank/DDBJ whole genome shotgun (WGS) entry which is preliminary data.</text>
</comment>
<dbReference type="PANTHER" id="PTHR34824">
    <property type="entry name" value="HEAT-INDUCIBLE TRANSCRIPTION REPRESSOR HRCA"/>
    <property type="match status" value="1"/>
</dbReference>
<feature type="domain" description="Heat-inducible transcription repressor HrcA C-terminal" evidence="6">
    <location>
        <begin position="112"/>
        <end position="333"/>
    </location>
</feature>
<keyword evidence="2 5" id="KW-0805">Transcription regulation</keyword>
<keyword evidence="1 5" id="KW-0678">Repressor</keyword>
<evidence type="ECO:0000256" key="1">
    <source>
        <dbReference type="ARBA" id="ARBA00022491"/>
    </source>
</evidence>
<feature type="domain" description="Winged helix-turn-helix transcription repressor HrcA DNA-binding" evidence="7">
    <location>
        <begin position="9"/>
        <end position="79"/>
    </location>
</feature>
<gene>
    <name evidence="5 8" type="primary">hrcA</name>
    <name evidence="8" type="ORF">HMPREF0549_0293</name>
</gene>
<dbReference type="InterPro" id="IPR002571">
    <property type="entry name" value="HrcA"/>
</dbReference>
<evidence type="ECO:0000256" key="4">
    <source>
        <dbReference type="ARBA" id="ARBA00023163"/>
    </source>
</evidence>
<dbReference type="Pfam" id="PF01628">
    <property type="entry name" value="HrcA"/>
    <property type="match status" value="1"/>
</dbReference>
<keyword evidence="4 5" id="KW-0804">Transcription</keyword>
<evidence type="ECO:0000313" key="8">
    <source>
        <dbReference type="EMBL" id="EEJ41249.1"/>
    </source>
</evidence>